<name>A0A3P6GUG8_BRAOL</name>
<reference evidence="1" key="1">
    <citation type="submission" date="2018-11" db="EMBL/GenBank/DDBJ databases">
        <authorList>
            <consortium name="Genoscope - CEA"/>
            <person name="William W."/>
        </authorList>
    </citation>
    <scope>NUCLEOTIDE SEQUENCE</scope>
</reference>
<dbReference type="AlphaFoldDB" id="A0A3P6GUG8"/>
<organism evidence="1">
    <name type="scientific">Brassica oleracea</name>
    <name type="common">Wild cabbage</name>
    <dbReference type="NCBI Taxonomy" id="3712"/>
    <lineage>
        <taxon>Eukaryota</taxon>
        <taxon>Viridiplantae</taxon>
        <taxon>Streptophyta</taxon>
        <taxon>Embryophyta</taxon>
        <taxon>Tracheophyta</taxon>
        <taxon>Spermatophyta</taxon>
        <taxon>Magnoliopsida</taxon>
        <taxon>eudicotyledons</taxon>
        <taxon>Gunneridae</taxon>
        <taxon>Pentapetalae</taxon>
        <taxon>rosids</taxon>
        <taxon>malvids</taxon>
        <taxon>Brassicales</taxon>
        <taxon>Brassicaceae</taxon>
        <taxon>Brassiceae</taxon>
        <taxon>Brassica</taxon>
    </lineage>
</organism>
<sequence>MLQQLPPLVRNSSSLGCVLISHQWEVPPTSSHGSRGRSGLLGTS</sequence>
<proteinExistence type="predicted"/>
<evidence type="ECO:0000313" key="1">
    <source>
        <dbReference type="EMBL" id="VDD63836.1"/>
    </source>
</evidence>
<dbReference type="EMBL" id="LR031880">
    <property type="protein sequence ID" value="VDD63836.1"/>
    <property type="molecule type" value="Genomic_DNA"/>
</dbReference>
<gene>
    <name evidence="1" type="ORF">BOLC6T39289H</name>
</gene>
<protein>
    <submittedName>
        <fullName evidence="1">Uncharacterized protein</fullName>
    </submittedName>
</protein>
<accession>A0A3P6GUG8</accession>